<organism evidence="2 3">
    <name type="scientific">Antrihabitans stalactiti</name>
    <dbReference type="NCBI Taxonomy" id="2584121"/>
    <lineage>
        <taxon>Bacteria</taxon>
        <taxon>Bacillati</taxon>
        <taxon>Actinomycetota</taxon>
        <taxon>Actinomycetes</taxon>
        <taxon>Mycobacteriales</taxon>
        <taxon>Nocardiaceae</taxon>
        <taxon>Antrihabitans</taxon>
    </lineage>
</organism>
<evidence type="ECO:0000256" key="1">
    <source>
        <dbReference type="ARBA" id="ARBA00005254"/>
    </source>
</evidence>
<reference evidence="2 3" key="2">
    <citation type="submission" date="2020-06" db="EMBL/GenBank/DDBJ databases">
        <title>Antribacter stalactiti gen. nov., sp. nov., a new member of the family Nacardiaceae isolated from a cave.</title>
        <authorList>
            <person name="Kim I.S."/>
        </authorList>
    </citation>
    <scope>NUCLEOTIDE SEQUENCE [LARGE SCALE GENOMIC DNA]</scope>
    <source>
        <strain evidence="2 3">YC2-7</strain>
    </source>
</reference>
<evidence type="ECO:0000313" key="2">
    <source>
        <dbReference type="EMBL" id="NMN93866.1"/>
    </source>
</evidence>
<dbReference type="AlphaFoldDB" id="A0A848K8A5"/>
<dbReference type="InterPro" id="IPR029045">
    <property type="entry name" value="ClpP/crotonase-like_dom_sf"/>
</dbReference>
<dbReference type="Gene3D" id="3.90.226.10">
    <property type="entry name" value="2-enoyl-CoA Hydratase, Chain A, domain 1"/>
    <property type="match status" value="1"/>
</dbReference>
<dbReference type="PANTHER" id="PTHR43802:SF1">
    <property type="entry name" value="IP11341P-RELATED"/>
    <property type="match status" value="1"/>
</dbReference>
<dbReference type="InterPro" id="IPR001753">
    <property type="entry name" value="Enoyl-CoA_hydra/iso"/>
</dbReference>
<comment type="caution">
    <text evidence="2">The sequence shown here is derived from an EMBL/GenBank/DDBJ whole genome shotgun (WGS) entry which is preliminary data.</text>
</comment>
<evidence type="ECO:0000313" key="3">
    <source>
        <dbReference type="Proteomes" id="UP000535543"/>
    </source>
</evidence>
<dbReference type="GO" id="GO:0016853">
    <property type="term" value="F:isomerase activity"/>
    <property type="evidence" value="ECO:0007669"/>
    <property type="project" value="UniProtKB-KW"/>
</dbReference>
<comment type="similarity">
    <text evidence="1">Belongs to the enoyl-CoA hydratase/isomerase family.</text>
</comment>
<keyword evidence="2" id="KW-0413">Isomerase</keyword>
<accession>A0A848K8A5</accession>
<sequence length="255" mass="26876">MTDVVLVERNGAVGTITLNRPAQMNAITVELGRELGRALCEIVDDVNVIVIRGSGGNFCVGGDFHELARLRAAGVHAMAELFRNFGHACATIEELAVPVICAVEGYAMAGGFELMQAADIVLIHENAIVADTHSRFGQIPGGGSSQRLPRLVGRQRALAHMLTGDRLTAPEAIAWGLAYRQFAAEEFGNAVTDFAQKLAAKDPVALAESKRLVYAGLTLPLAEGLAMEHTAVLTHLTRSSAGAGIDSFTKGSSNA</sequence>
<keyword evidence="3" id="KW-1185">Reference proteome</keyword>
<dbReference type="Pfam" id="PF00378">
    <property type="entry name" value="ECH_1"/>
    <property type="match status" value="1"/>
</dbReference>
<dbReference type="PANTHER" id="PTHR43802">
    <property type="entry name" value="ENOYL-COA HYDRATASE"/>
    <property type="match status" value="1"/>
</dbReference>
<proteinExistence type="inferred from homology"/>
<dbReference type="RefSeq" id="WP_169584555.1">
    <property type="nucleotide sequence ID" value="NZ_VCQU01000001.1"/>
</dbReference>
<reference evidence="2 3" key="1">
    <citation type="submission" date="2019-05" db="EMBL/GenBank/DDBJ databases">
        <authorList>
            <person name="Lee S.D."/>
        </authorList>
    </citation>
    <scope>NUCLEOTIDE SEQUENCE [LARGE SCALE GENOMIC DNA]</scope>
    <source>
        <strain evidence="2 3">YC2-7</strain>
    </source>
</reference>
<dbReference type="CDD" id="cd06558">
    <property type="entry name" value="crotonase-like"/>
    <property type="match status" value="1"/>
</dbReference>
<dbReference type="EMBL" id="VCQU01000001">
    <property type="protein sequence ID" value="NMN93866.1"/>
    <property type="molecule type" value="Genomic_DNA"/>
</dbReference>
<protein>
    <submittedName>
        <fullName evidence="2">Enoyl-CoA hydratase/isomerase family protein</fullName>
    </submittedName>
</protein>
<dbReference type="SUPFAM" id="SSF52096">
    <property type="entry name" value="ClpP/crotonase"/>
    <property type="match status" value="1"/>
</dbReference>
<gene>
    <name evidence="2" type="ORF">FGL95_02270</name>
</gene>
<name>A0A848K8A5_9NOCA</name>
<dbReference type="Proteomes" id="UP000535543">
    <property type="component" value="Unassembled WGS sequence"/>
</dbReference>